<dbReference type="STRING" id="946122.A0A0C2WU25"/>
<feature type="domain" description="FAS1" evidence="2">
    <location>
        <begin position="13"/>
        <end position="189"/>
    </location>
</feature>
<sequence>MTIVVLQLLFACFFYLFPAFAWSQNLTFLEGLINDLTTLGFGNFSQILIQINGTEVGNAVLGELGNGNHTIFVPSNQAFATFNTTNATEAGDPNTLANIIAYHVLPGDFFQPNATSPTGGNATTNATLISATFPNVTIGRTLLNNSSFVQLEGNKSQVLAWTIFPNETTPTILNQNATQPNITVFNQTTFENLLLAFVTGVITPPQNLTTVLAANNLTTIEGLLSVVNASETEVDPGTNATLLSFLSAQQGFTAFFPNNEGFSAANLSILQNTTPENIGIILRNHLINDTTAYSPILLNSSITQISASGEPFTFVSNSSGNFVTVGFPSTIGPNFNSSATAQIIQSDVLVSNGVVHIIDRPLILTANDPEAASVGFLSASSAATVSTSATGPIGGVVTAISTISSNSTTSASNVASSSSASFVTITSVVPGR</sequence>
<organism evidence="3 4">
    <name type="scientific">Amanita muscaria (strain Koide BX008)</name>
    <dbReference type="NCBI Taxonomy" id="946122"/>
    <lineage>
        <taxon>Eukaryota</taxon>
        <taxon>Fungi</taxon>
        <taxon>Dikarya</taxon>
        <taxon>Basidiomycota</taxon>
        <taxon>Agaricomycotina</taxon>
        <taxon>Agaricomycetes</taxon>
        <taxon>Agaricomycetidae</taxon>
        <taxon>Agaricales</taxon>
        <taxon>Pluteineae</taxon>
        <taxon>Amanitaceae</taxon>
        <taxon>Amanita</taxon>
    </lineage>
</organism>
<evidence type="ECO:0000313" key="4">
    <source>
        <dbReference type="Proteomes" id="UP000054549"/>
    </source>
</evidence>
<dbReference type="HOGENOM" id="CLU_033355_1_0_1"/>
<gene>
    <name evidence="3" type="ORF">M378DRAFT_105234</name>
</gene>
<dbReference type="InterPro" id="IPR000782">
    <property type="entry name" value="FAS1_domain"/>
</dbReference>
<name>A0A0C2WU25_AMAMK</name>
<dbReference type="AlphaFoldDB" id="A0A0C2WU25"/>
<dbReference type="Pfam" id="PF02469">
    <property type="entry name" value="Fasciclin"/>
    <property type="match status" value="2"/>
</dbReference>
<evidence type="ECO:0000256" key="1">
    <source>
        <dbReference type="SAM" id="SignalP"/>
    </source>
</evidence>
<feature type="domain" description="FAS1" evidence="2">
    <location>
        <begin position="204"/>
        <end position="362"/>
    </location>
</feature>
<keyword evidence="1" id="KW-0732">Signal</keyword>
<dbReference type="SUPFAM" id="SSF82153">
    <property type="entry name" value="FAS1 domain"/>
    <property type="match status" value="2"/>
</dbReference>
<dbReference type="EMBL" id="KN818243">
    <property type="protein sequence ID" value="KIL65267.1"/>
    <property type="molecule type" value="Genomic_DNA"/>
</dbReference>
<protein>
    <recommendedName>
        <fullName evidence="2">FAS1 domain-containing protein</fullName>
    </recommendedName>
</protein>
<dbReference type="InParanoid" id="A0A0C2WU25"/>
<keyword evidence="4" id="KW-1185">Reference proteome</keyword>
<dbReference type="Gene3D" id="2.30.180.10">
    <property type="entry name" value="FAS1 domain"/>
    <property type="match status" value="2"/>
</dbReference>
<dbReference type="GO" id="GO:0005615">
    <property type="term" value="C:extracellular space"/>
    <property type="evidence" value="ECO:0007669"/>
    <property type="project" value="TreeGrafter"/>
</dbReference>
<dbReference type="PANTHER" id="PTHR10900:SF77">
    <property type="entry name" value="FI19380P1"/>
    <property type="match status" value="1"/>
</dbReference>
<dbReference type="PROSITE" id="PS50213">
    <property type="entry name" value="FAS1"/>
    <property type="match status" value="2"/>
</dbReference>
<dbReference type="Proteomes" id="UP000054549">
    <property type="component" value="Unassembled WGS sequence"/>
</dbReference>
<accession>A0A0C2WU25</accession>
<dbReference type="PANTHER" id="PTHR10900">
    <property type="entry name" value="PERIOSTIN-RELATED"/>
    <property type="match status" value="1"/>
</dbReference>
<evidence type="ECO:0000259" key="2">
    <source>
        <dbReference type="PROSITE" id="PS50213"/>
    </source>
</evidence>
<dbReference type="InterPro" id="IPR050904">
    <property type="entry name" value="Adhesion/Biosynth-related"/>
</dbReference>
<evidence type="ECO:0000313" key="3">
    <source>
        <dbReference type="EMBL" id="KIL65267.1"/>
    </source>
</evidence>
<dbReference type="InterPro" id="IPR036378">
    <property type="entry name" value="FAS1_dom_sf"/>
</dbReference>
<feature type="signal peptide" evidence="1">
    <location>
        <begin position="1"/>
        <end position="23"/>
    </location>
</feature>
<reference evidence="3 4" key="1">
    <citation type="submission" date="2014-04" db="EMBL/GenBank/DDBJ databases">
        <title>Evolutionary Origins and Diversification of the Mycorrhizal Mutualists.</title>
        <authorList>
            <consortium name="DOE Joint Genome Institute"/>
            <consortium name="Mycorrhizal Genomics Consortium"/>
            <person name="Kohler A."/>
            <person name="Kuo A."/>
            <person name="Nagy L.G."/>
            <person name="Floudas D."/>
            <person name="Copeland A."/>
            <person name="Barry K.W."/>
            <person name="Cichocki N."/>
            <person name="Veneault-Fourrey C."/>
            <person name="LaButti K."/>
            <person name="Lindquist E.A."/>
            <person name="Lipzen A."/>
            <person name="Lundell T."/>
            <person name="Morin E."/>
            <person name="Murat C."/>
            <person name="Riley R."/>
            <person name="Ohm R."/>
            <person name="Sun H."/>
            <person name="Tunlid A."/>
            <person name="Henrissat B."/>
            <person name="Grigoriev I.V."/>
            <person name="Hibbett D.S."/>
            <person name="Martin F."/>
        </authorList>
    </citation>
    <scope>NUCLEOTIDE SEQUENCE [LARGE SCALE GENOMIC DNA]</scope>
    <source>
        <strain evidence="3 4">Koide BX008</strain>
    </source>
</reference>
<dbReference type="OrthoDB" id="286301at2759"/>
<proteinExistence type="predicted"/>
<dbReference type="SMART" id="SM00554">
    <property type="entry name" value="FAS1"/>
    <property type="match status" value="2"/>
</dbReference>
<feature type="chain" id="PRO_5002173800" description="FAS1 domain-containing protein" evidence="1">
    <location>
        <begin position="24"/>
        <end position="432"/>
    </location>
</feature>